<keyword evidence="4" id="KW-0670">Pyruvate</keyword>
<dbReference type="EMBL" id="CP002810">
    <property type="protein sequence ID" value="AEG44813.1"/>
    <property type="molecule type" value="Genomic_DNA"/>
</dbReference>
<dbReference type="GO" id="GO:0051287">
    <property type="term" value="F:NAD binding"/>
    <property type="evidence" value="ECO:0007669"/>
    <property type="project" value="InterPro"/>
</dbReference>
<evidence type="ECO:0000313" key="5">
    <source>
        <dbReference type="Proteomes" id="UP000009236"/>
    </source>
</evidence>
<sequence length="314" mass="34013">MKILVPSNVPFDLEIDVDGVDVARYVMRDPIPEEHVDAEALVTWASPPRVLEDAARRLRDLRWVQTLNAGPDQALAAGFGPDVTIASGRGLHDSTVTEHTLALVLAVTRRFDRMLQAQRRHRWDQEFAREQTVNESRYTLDGARVTIWGFGSIAARLAPLLTALGARVTGVASSAGERYGYPVVAREQLPEILPATDLLISLLPATPDTHHVLDAALLAQLPSHARFVNVGRGATVDEEALVAALRDGTLAGAALDVTEVEPLPEDSPLWDAPNLILTPHVAGGRPQQAARFVSEQVRAYLAEGPAGLRNVVAR</sequence>
<evidence type="ECO:0000313" key="4">
    <source>
        <dbReference type="EMBL" id="AEG44813.1"/>
    </source>
</evidence>
<evidence type="ECO:0000256" key="2">
    <source>
        <dbReference type="ARBA" id="ARBA00023027"/>
    </source>
</evidence>
<reference evidence="4 5" key="1">
    <citation type="submission" date="2011-05" db="EMBL/GenBank/DDBJ databases">
        <title>Complete sequence of Isoptericola variabilis 225.</title>
        <authorList>
            <consortium name="US DOE Joint Genome Institute"/>
            <person name="Lucas S."/>
            <person name="Han J."/>
            <person name="Lapidus A."/>
            <person name="Cheng J.-F."/>
            <person name="Goodwin L."/>
            <person name="Pitluck S."/>
            <person name="Peters L."/>
            <person name="Mikhailova N."/>
            <person name="Zeytun A."/>
            <person name="Han C."/>
            <person name="Tapia R."/>
            <person name="Land M."/>
            <person name="Hauser L."/>
            <person name="Kyrpides N."/>
            <person name="Ivanova N."/>
            <person name="Pagani I."/>
            <person name="Siebers A."/>
            <person name="Allgaier M."/>
            <person name="Thelen M."/>
            <person name="Hugenholtz P."/>
            <person name="Gladden J."/>
            <person name="Woyke T."/>
        </authorList>
    </citation>
    <scope>NUCLEOTIDE SEQUENCE [LARGE SCALE GENOMIC DNA]</scope>
    <source>
        <strain evidence="5">225</strain>
    </source>
</reference>
<dbReference type="InterPro" id="IPR006140">
    <property type="entry name" value="D-isomer_DH_NAD-bd"/>
</dbReference>
<protein>
    <submittedName>
        <fullName evidence="4">Hydroxypyruvate reductase</fullName>
        <ecNumber evidence="4">1.1.1.81</ecNumber>
    </submittedName>
</protein>
<dbReference type="AlphaFoldDB" id="F6FQ07"/>
<organism evidence="5">
    <name type="scientific">Isoptericola variabilis (strain 225)</name>
    <dbReference type="NCBI Taxonomy" id="743718"/>
    <lineage>
        <taxon>Bacteria</taxon>
        <taxon>Bacillati</taxon>
        <taxon>Actinomycetota</taxon>
        <taxon>Actinomycetes</taxon>
        <taxon>Micrococcales</taxon>
        <taxon>Promicromonosporaceae</taxon>
        <taxon>Isoptericola</taxon>
    </lineage>
</organism>
<dbReference type="Pfam" id="PF02826">
    <property type="entry name" value="2-Hacid_dh_C"/>
    <property type="match status" value="1"/>
</dbReference>
<keyword evidence="2" id="KW-0520">NAD</keyword>
<dbReference type="STRING" id="743718.Isova_2083"/>
<dbReference type="RefSeq" id="WP_013839204.1">
    <property type="nucleotide sequence ID" value="NC_015588.1"/>
</dbReference>
<dbReference type="CDD" id="cd12160">
    <property type="entry name" value="2-Hacid_dh_3"/>
    <property type="match status" value="1"/>
</dbReference>
<dbReference type="SUPFAM" id="SSF51735">
    <property type="entry name" value="NAD(P)-binding Rossmann-fold domains"/>
    <property type="match status" value="1"/>
</dbReference>
<dbReference type="Gene3D" id="3.40.50.720">
    <property type="entry name" value="NAD(P)-binding Rossmann-like Domain"/>
    <property type="match status" value="2"/>
</dbReference>
<dbReference type="PANTHER" id="PTHR43333">
    <property type="entry name" value="2-HACID_DH_C DOMAIN-CONTAINING PROTEIN"/>
    <property type="match status" value="1"/>
</dbReference>
<dbReference type="InterPro" id="IPR036291">
    <property type="entry name" value="NAD(P)-bd_dom_sf"/>
</dbReference>
<keyword evidence="5" id="KW-1185">Reference proteome</keyword>
<dbReference type="EC" id="1.1.1.81" evidence="4"/>
<dbReference type="SUPFAM" id="SSF52283">
    <property type="entry name" value="Formate/glycerate dehydrogenase catalytic domain-like"/>
    <property type="match status" value="1"/>
</dbReference>
<gene>
    <name evidence="4" type="ordered locus">Isova_2083</name>
</gene>
<accession>F6FQ07</accession>
<dbReference type="PANTHER" id="PTHR43333:SF1">
    <property type="entry name" value="D-ISOMER SPECIFIC 2-HYDROXYACID DEHYDROGENASE NAD-BINDING DOMAIN-CONTAINING PROTEIN"/>
    <property type="match status" value="1"/>
</dbReference>
<keyword evidence="1 4" id="KW-0560">Oxidoreductase</keyword>
<dbReference type="KEGG" id="iva:Isova_2083"/>
<proteinExistence type="predicted"/>
<feature type="domain" description="D-isomer specific 2-hydroxyacid dehydrogenase NAD-binding" evidence="3">
    <location>
        <begin position="101"/>
        <end position="282"/>
    </location>
</feature>
<dbReference type="GO" id="GO:0016618">
    <property type="term" value="F:hydroxypyruvate reductase [NAD(P)H] activity"/>
    <property type="evidence" value="ECO:0007669"/>
    <property type="project" value="UniProtKB-EC"/>
</dbReference>
<evidence type="ECO:0000259" key="3">
    <source>
        <dbReference type="Pfam" id="PF02826"/>
    </source>
</evidence>
<dbReference type="eggNOG" id="COG0111">
    <property type="taxonomic scope" value="Bacteria"/>
</dbReference>
<dbReference type="Proteomes" id="UP000009236">
    <property type="component" value="Chromosome"/>
</dbReference>
<name>F6FQ07_ISOV2</name>
<dbReference type="HOGENOM" id="CLU_019796_1_0_11"/>
<evidence type="ECO:0000256" key="1">
    <source>
        <dbReference type="ARBA" id="ARBA00023002"/>
    </source>
</evidence>